<dbReference type="Proteomes" id="UP000009183">
    <property type="component" value="Chromosome 4"/>
</dbReference>
<protein>
    <submittedName>
        <fullName evidence="1">Uncharacterized protein</fullName>
    </submittedName>
</protein>
<gene>
    <name evidence="1" type="ordered locus">VIT_04s0043g00430</name>
</gene>
<sequence length="41" mass="4665">MGDSIKCTNTLYPNNKTLKFYPLYYDTNCKSNGVVFGNNIL</sequence>
<keyword evidence="2" id="KW-1185">Reference proteome</keyword>
<dbReference type="HOGENOM" id="CLU_3280612_0_0_1"/>
<evidence type="ECO:0000313" key="1">
    <source>
        <dbReference type="EMBL" id="CCB51860.1"/>
    </source>
</evidence>
<proteinExistence type="predicted"/>
<reference evidence="2" key="1">
    <citation type="journal article" date="2007" name="Nature">
        <title>The grapevine genome sequence suggests ancestral hexaploidization in major angiosperm phyla.</title>
        <authorList>
            <consortium name="The French-Italian Public Consortium for Grapevine Genome Characterization."/>
            <person name="Jaillon O."/>
            <person name="Aury J.-M."/>
            <person name="Noel B."/>
            <person name="Policriti A."/>
            <person name="Clepet C."/>
            <person name="Casagrande A."/>
            <person name="Choisne N."/>
            <person name="Aubourg S."/>
            <person name="Vitulo N."/>
            <person name="Jubin C."/>
            <person name="Vezzi A."/>
            <person name="Legeai F."/>
            <person name="Hugueney P."/>
            <person name="Dasilva C."/>
            <person name="Horner D."/>
            <person name="Mica E."/>
            <person name="Jublot D."/>
            <person name="Poulain J."/>
            <person name="Bruyere C."/>
            <person name="Billault A."/>
            <person name="Segurens B."/>
            <person name="Gouyvenoux M."/>
            <person name="Ugarte E."/>
            <person name="Cattonaro F."/>
            <person name="Anthouard V."/>
            <person name="Vico V."/>
            <person name="Del Fabbro C."/>
            <person name="Alaux M."/>
            <person name="Di Gaspero G."/>
            <person name="Dumas V."/>
            <person name="Felice N."/>
            <person name="Paillard S."/>
            <person name="Juman I."/>
            <person name="Moroldo M."/>
            <person name="Scalabrin S."/>
            <person name="Canaguier A."/>
            <person name="Le Clainche I."/>
            <person name="Malacrida G."/>
            <person name="Durand E."/>
            <person name="Pesole G."/>
            <person name="Laucou V."/>
            <person name="Chatelet P."/>
            <person name="Merdinoglu D."/>
            <person name="Delledonne M."/>
            <person name="Pezzotti M."/>
            <person name="Lecharny A."/>
            <person name="Scarpelli C."/>
            <person name="Artiguenave F."/>
            <person name="Pe M.E."/>
            <person name="Valle G."/>
            <person name="Morgante M."/>
            <person name="Caboche M."/>
            <person name="Adam-Blondon A.-F."/>
            <person name="Weissenbach J."/>
            <person name="Quetier F."/>
            <person name="Wincker P."/>
        </authorList>
    </citation>
    <scope>NUCLEOTIDE SEQUENCE [LARGE SCALE GENOMIC DNA]</scope>
    <source>
        <strain evidence="2">cv. Pinot noir / PN40024</strain>
    </source>
</reference>
<evidence type="ECO:0000313" key="2">
    <source>
        <dbReference type="Proteomes" id="UP000009183"/>
    </source>
</evidence>
<dbReference type="AlphaFoldDB" id="F6HI13"/>
<accession>F6HI13</accession>
<dbReference type="EMBL" id="FN595763">
    <property type="protein sequence ID" value="CCB51860.1"/>
    <property type="molecule type" value="Genomic_DNA"/>
</dbReference>
<dbReference type="InParanoid" id="F6HI13"/>
<dbReference type="PaxDb" id="29760-VIT_04s0043g00430.t01"/>
<name>F6HI13_VITVI</name>
<organism evidence="1 2">
    <name type="scientific">Vitis vinifera</name>
    <name type="common">Grape</name>
    <dbReference type="NCBI Taxonomy" id="29760"/>
    <lineage>
        <taxon>Eukaryota</taxon>
        <taxon>Viridiplantae</taxon>
        <taxon>Streptophyta</taxon>
        <taxon>Embryophyta</taxon>
        <taxon>Tracheophyta</taxon>
        <taxon>Spermatophyta</taxon>
        <taxon>Magnoliopsida</taxon>
        <taxon>eudicotyledons</taxon>
        <taxon>Gunneridae</taxon>
        <taxon>Pentapetalae</taxon>
        <taxon>rosids</taxon>
        <taxon>Vitales</taxon>
        <taxon>Vitaceae</taxon>
        <taxon>Viteae</taxon>
        <taxon>Vitis</taxon>
    </lineage>
</organism>